<proteinExistence type="predicted"/>
<evidence type="ECO:0000313" key="3">
    <source>
        <dbReference type="Proteomes" id="UP001164746"/>
    </source>
</evidence>
<name>A0ABY7DE36_MYAAR</name>
<dbReference type="Proteomes" id="UP001164746">
    <property type="component" value="Chromosome 2"/>
</dbReference>
<keyword evidence="3" id="KW-1185">Reference proteome</keyword>
<keyword evidence="1" id="KW-1133">Transmembrane helix</keyword>
<organism evidence="2 3">
    <name type="scientific">Mya arenaria</name>
    <name type="common">Soft-shell clam</name>
    <dbReference type="NCBI Taxonomy" id="6604"/>
    <lineage>
        <taxon>Eukaryota</taxon>
        <taxon>Metazoa</taxon>
        <taxon>Spiralia</taxon>
        <taxon>Lophotrochozoa</taxon>
        <taxon>Mollusca</taxon>
        <taxon>Bivalvia</taxon>
        <taxon>Autobranchia</taxon>
        <taxon>Heteroconchia</taxon>
        <taxon>Euheterodonta</taxon>
        <taxon>Imparidentia</taxon>
        <taxon>Neoheterodontei</taxon>
        <taxon>Myida</taxon>
        <taxon>Myoidea</taxon>
        <taxon>Myidae</taxon>
        <taxon>Mya</taxon>
    </lineage>
</organism>
<feature type="transmembrane region" description="Helical" evidence="1">
    <location>
        <begin position="59"/>
        <end position="92"/>
    </location>
</feature>
<accession>A0ABY7DE36</accession>
<dbReference type="EMBL" id="CP111013">
    <property type="protein sequence ID" value="WAQ95568.1"/>
    <property type="molecule type" value="Genomic_DNA"/>
</dbReference>
<keyword evidence="1" id="KW-0812">Transmembrane</keyword>
<protein>
    <recommendedName>
        <fullName evidence="4">Promethin</fullName>
    </recommendedName>
</protein>
<reference evidence="2" key="1">
    <citation type="submission" date="2022-11" db="EMBL/GenBank/DDBJ databases">
        <title>Centuries of genome instability and evolution in soft-shell clam transmissible cancer (bioRxiv).</title>
        <authorList>
            <person name="Hart S.F.M."/>
            <person name="Yonemitsu M.A."/>
            <person name="Giersch R.M."/>
            <person name="Beal B.F."/>
            <person name="Arriagada G."/>
            <person name="Davis B.W."/>
            <person name="Ostrander E.A."/>
            <person name="Goff S.P."/>
            <person name="Metzger M.J."/>
        </authorList>
    </citation>
    <scope>NUCLEOTIDE SEQUENCE</scope>
    <source>
        <strain evidence="2">MELC-2E11</strain>
        <tissue evidence="2">Siphon/mantle</tissue>
    </source>
</reference>
<keyword evidence="1" id="KW-0472">Membrane</keyword>
<dbReference type="Pfam" id="PF16015">
    <property type="entry name" value="Promethin"/>
    <property type="match status" value="1"/>
</dbReference>
<evidence type="ECO:0000313" key="2">
    <source>
        <dbReference type="EMBL" id="WAQ95568.1"/>
    </source>
</evidence>
<gene>
    <name evidence="2" type="ORF">MAR_028258</name>
</gene>
<evidence type="ECO:0000256" key="1">
    <source>
        <dbReference type="SAM" id="Phobius"/>
    </source>
</evidence>
<feature type="transmembrane region" description="Helical" evidence="1">
    <location>
        <begin position="104"/>
        <end position="130"/>
    </location>
</feature>
<sequence length="159" mass="18182">MSSLTENLSKEDKKQHEYYECEEQNQLIEFFKFLWEYFEVAEKWKEVQNFCAHHPVGSVFLLVTLGMCSVPVIIFLVFVFSSLVFTFLGFLFVEGTLLAVSTFILGGALLLVGMLALCFSMFLVCSYYFVQIGSGVFKNLGKRLDLSAFNWRGESGKEE</sequence>
<evidence type="ECO:0008006" key="4">
    <source>
        <dbReference type="Google" id="ProtNLM"/>
    </source>
</evidence>